<comment type="caution">
    <text evidence="10">The sequence shown here is derived from an EMBL/GenBank/DDBJ whole genome shotgun (WGS) entry which is preliminary data.</text>
</comment>
<keyword evidence="5 8" id="KW-1133">Transmembrane helix</keyword>
<reference evidence="10 11" key="1">
    <citation type="journal article" date="2024" name="Nat. Commun.">
        <title>Phylogenomics reveals the evolutionary origins of lichenization in chlorophyte algae.</title>
        <authorList>
            <person name="Puginier C."/>
            <person name="Libourel C."/>
            <person name="Otte J."/>
            <person name="Skaloud P."/>
            <person name="Haon M."/>
            <person name="Grisel S."/>
            <person name="Petersen M."/>
            <person name="Berrin J.G."/>
            <person name="Delaux P.M."/>
            <person name="Dal Grande F."/>
            <person name="Keller J."/>
        </authorList>
    </citation>
    <scope>NUCLEOTIDE SEQUENCE [LARGE SCALE GENOMIC DNA]</scope>
    <source>
        <strain evidence="10 11">SAG 2145</strain>
    </source>
</reference>
<gene>
    <name evidence="10" type="ORF">WJX74_002077</name>
</gene>
<evidence type="ECO:0000313" key="11">
    <source>
        <dbReference type="Proteomes" id="UP001438707"/>
    </source>
</evidence>
<feature type="transmembrane region" description="Helical" evidence="8">
    <location>
        <begin position="201"/>
        <end position="223"/>
    </location>
</feature>
<proteinExistence type="inferred from homology"/>
<evidence type="ECO:0000256" key="1">
    <source>
        <dbReference type="ARBA" id="ARBA00004141"/>
    </source>
</evidence>
<evidence type="ECO:0000256" key="6">
    <source>
        <dbReference type="ARBA" id="ARBA00023136"/>
    </source>
</evidence>
<keyword evidence="4 8" id="KW-0812">Transmembrane</keyword>
<evidence type="ECO:0000256" key="4">
    <source>
        <dbReference type="ARBA" id="ARBA00022692"/>
    </source>
</evidence>
<comment type="domain">
    <text evidence="8">The DHHC domain is required for palmitoyltransferase activity.</text>
</comment>
<feature type="transmembrane region" description="Helical" evidence="8">
    <location>
        <begin position="268"/>
        <end position="288"/>
    </location>
</feature>
<evidence type="ECO:0000259" key="9">
    <source>
        <dbReference type="Pfam" id="PF01529"/>
    </source>
</evidence>
<dbReference type="GO" id="GO:0019706">
    <property type="term" value="F:protein-cysteine S-palmitoyltransferase activity"/>
    <property type="evidence" value="ECO:0007669"/>
    <property type="project" value="UniProtKB-EC"/>
</dbReference>
<protein>
    <recommendedName>
        <fullName evidence="8">S-acyltransferase</fullName>
        <ecNumber evidence="8">2.3.1.225</ecNumber>
    </recommendedName>
    <alternativeName>
        <fullName evidence="8">Palmitoyltransferase</fullName>
    </alternativeName>
</protein>
<organism evidence="10 11">
    <name type="scientific">Apatococcus lobatus</name>
    <dbReference type="NCBI Taxonomy" id="904363"/>
    <lineage>
        <taxon>Eukaryota</taxon>
        <taxon>Viridiplantae</taxon>
        <taxon>Chlorophyta</taxon>
        <taxon>core chlorophytes</taxon>
        <taxon>Trebouxiophyceae</taxon>
        <taxon>Chlorellales</taxon>
        <taxon>Chlorellaceae</taxon>
        <taxon>Apatococcus</taxon>
    </lineage>
</organism>
<feature type="transmembrane region" description="Helical" evidence="8">
    <location>
        <begin position="80"/>
        <end position="105"/>
    </location>
</feature>
<keyword evidence="7 8" id="KW-0012">Acyltransferase</keyword>
<evidence type="ECO:0000256" key="5">
    <source>
        <dbReference type="ARBA" id="ARBA00022989"/>
    </source>
</evidence>
<dbReference type="PANTHER" id="PTHR12246">
    <property type="entry name" value="PALMITOYLTRANSFERASE ZDHHC16"/>
    <property type="match status" value="1"/>
</dbReference>
<comment type="subcellular location">
    <subcellularLocation>
        <location evidence="1">Membrane</location>
        <topology evidence="1">Multi-pass membrane protein</topology>
    </subcellularLocation>
</comment>
<keyword evidence="6 8" id="KW-0472">Membrane</keyword>
<comment type="similarity">
    <text evidence="2 8">Belongs to the DHHC palmitoyltransferase family.</text>
</comment>
<name>A0AAW1QL48_9CHLO</name>
<feature type="domain" description="Palmitoyltransferase DHHC" evidence="9">
    <location>
        <begin position="157"/>
        <end position="265"/>
    </location>
</feature>
<comment type="catalytic activity">
    <reaction evidence="8">
        <text>L-cysteinyl-[protein] + hexadecanoyl-CoA = S-hexadecanoyl-L-cysteinyl-[protein] + CoA</text>
        <dbReference type="Rhea" id="RHEA:36683"/>
        <dbReference type="Rhea" id="RHEA-COMP:10131"/>
        <dbReference type="Rhea" id="RHEA-COMP:11032"/>
        <dbReference type="ChEBI" id="CHEBI:29950"/>
        <dbReference type="ChEBI" id="CHEBI:57287"/>
        <dbReference type="ChEBI" id="CHEBI:57379"/>
        <dbReference type="ChEBI" id="CHEBI:74151"/>
        <dbReference type="EC" id="2.3.1.225"/>
    </reaction>
</comment>
<dbReference type="InterPro" id="IPR001594">
    <property type="entry name" value="Palmitoyltrfase_DHHC"/>
</dbReference>
<feature type="transmembrane region" description="Helical" evidence="8">
    <location>
        <begin position="111"/>
        <end position="132"/>
    </location>
</feature>
<dbReference type="InterPro" id="IPR039859">
    <property type="entry name" value="PFA4/ZDH16/20/ERF2-like"/>
</dbReference>
<evidence type="ECO:0000256" key="2">
    <source>
        <dbReference type="ARBA" id="ARBA00008574"/>
    </source>
</evidence>
<dbReference type="Pfam" id="PF01529">
    <property type="entry name" value="DHHC"/>
    <property type="match status" value="1"/>
</dbReference>
<evidence type="ECO:0000256" key="8">
    <source>
        <dbReference type="RuleBase" id="RU079119"/>
    </source>
</evidence>
<dbReference type="EMBL" id="JALJOS010000034">
    <property type="protein sequence ID" value="KAK9822035.1"/>
    <property type="molecule type" value="Genomic_DNA"/>
</dbReference>
<evidence type="ECO:0000313" key="10">
    <source>
        <dbReference type="EMBL" id="KAK9822035.1"/>
    </source>
</evidence>
<keyword evidence="3 8" id="KW-0808">Transferase</keyword>
<dbReference type="GO" id="GO:0016020">
    <property type="term" value="C:membrane"/>
    <property type="evidence" value="ECO:0007669"/>
    <property type="project" value="UniProtKB-SubCell"/>
</dbReference>
<dbReference type="EC" id="2.3.1.225" evidence="8"/>
<dbReference type="AlphaFoldDB" id="A0AAW1QL48"/>
<dbReference type="Proteomes" id="UP001438707">
    <property type="component" value="Unassembled WGS sequence"/>
</dbReference>
<keyword evidence="11" id="KW-1185">Reference proteome</keyword>
<accession>A0AAW1QL48</accession>
<dbReference type="PROSITE" id="PS50216">
    <property type="entry name" value="DHHC"/>
    <property type="match status" value="1"/>
</dbReference>
<evidence type="ECO:0000256" key="7">
    <source>
        <dbReference type="ARBA" id="ARBA00023315"/>
    </source>
</evidence>
<evidence type="ECO:0000256" key="3">
    <source>
        <dbReference type="ARBA" id="ARBA00022679"/>
    </source>
</evidence>
<sequence length="352" mass="39628">MSAGSESSANLSDNEIQETHGAPLTRCWGCKALNTLSEQQWSIVKCGWCGCILSQGGARDEAQAERSRQRPGQLAHYHRLVPFGVTIFILTVTVVAVNVLLNPLLGSSHWYFGHCLWSLCLFINIMIHYAGATIQTPAVPGMPLGPVAKMSLDDCTLCRSCQAPKACRTHHCRVCRQCVPECCHHCIFLGQCVGAHNLRHFLLFLVFTIVGCCYIFLLAVVMLHQRWPIVLQWWHESPALFPSQWWRVAGLLSYQARMLWSAPPWLSLVTWDILAVLNSGIGLTALLLRQLRFVLSGRGYIDRMKGRPSWQKSSDACGSSMYQLRKAFAFEPALCWLRPAWKYPTAREKRDA</sequence>